<reference evidence="3" key="2">
    <citation type="submission" date="2015-01" db="EMBL/GenBank/DDBJ databases">
        <title>Evolutionary Origins and Diversification of the Mycorrhizal Mutualists.</title>
        <authorList>
            <consortium name="DOE Joint Genome Institute"/>
            <consortium name="Mycorrhizal Genomics Consortium"/>
            <person name="Kohler A."/>
            <person name="Kuo A."/>
            <person name="Nagy L.G."/>
            <person name="Floudas D."/>
            <person name="Copeland A."/>
            <person name="Barry K.W."/>
            <person name="Cichocki N."/>
            <person name="Veneault-Fourrey C."/>
            <person name="LaButti K."/>
            <person name="Lindquist E.A."/>
            <person name="Lipzen A."/>
            <person name="Lundell T."/>
            <person name="Morin E."/>
            <person name="Murat C."/>
            <person name="Riley R."/>
            <person name="Ohm R."/>
            <person name="Sun H."/>
            <person name="Tunlid A."/>
            <person name="Henrissat B."/>
            <person name="Grigoriev I.V."/>
            <person name="Hibbett D.S."/>
            <person name="Martin F."/>
        </authorList>
    </citation>
    <scope>NUCLEOTIDE SEQUENCE [LARGE SCALE GENOMIC DNA]</scope>
    <source>
        <strain evidence="3">Marx 270</strain>
    </source>
</reference>
<dbReference type="HOGENOM" id="CLU_3107359_0_0_1"/>
<sequence length="51" mass="5676">MSFGRNSYVNDTRELKSIRQGSLRKQHKLLGRAQGEIGANVSDTSSVKPEE</sequence>
<name>A0A0C3NZT2_PISTI</name>
<reference evidence="2 3" key="1">
    <citation type="submission" date="2014-04" db="EMBL/GenBank/DDBJ databases">
        <authorList>
            <consortium name="DOE Joint Genome Institute"/>
            <person name="Kuo A."/>
            <person name="Kohler A."/>
            <person name="Costa M.D."/>
            <person name="Nagy L.G."/>
            <person name="Floudas D."/>
            <person name="Copeland A."/>
            <person name="Barry K.W."/>
            <person name="Cichocki N."/>
            <person name="Veneault-Fourrey C."/>
            <person name="LaButti K."/>
            <person name="Lindquist E.A."/>
            <person name="Lipzen A."/>
            <person name="Lundell T."/>
            <person name="Morin E."/>
            <person name="Murat C."/>
            <person name="Sun H."/>
            <person name="Tunlid A."/>
            <person name="Henrissat B."/>
            <person name="Grigoriev I.V."/>
            <person name="Hibbett D.S."/>
            <person name="Martin F."/>
            <person name="Nordberg H.P."/>
            <person name="Cantor M.N."/>
            <person name="Hua S.X."/>
        </authorList>
    </citation>
    <scope>NUCLEOTIDE SEQUENCE [LARGE SCALE GENOMIC DNA]</scope>
    <source>
        <strain evidence="2 3">Marx 270</strain>
    </source>
</reference>
<proteinExistence type="predicted"/>
<accession>A0A0C3NZT2</accession>
<dbReference type="AlphaFoldDB" id="A0A0C3NZT2"/>
<keyword evidence="3" id="KW-1185">Reference proteome</keyword>
<protein>
    <submittedName>
        <fullName evidence="2">Uncharacterized protein</fullName>
    </submittedName>
</protein>
<dbReference type="EMBL" id="KN831963">
    <property type="protein sequence ID" value="KIO06330.1"/>
    <property type="molecule type" value="Genomic_DNA"/>
</dbReference>
<evidence type="ECO:0000313" key="2">
    <source>
        <dbReference type="EMBL" id="KIO06330.1"/>
    </source>
</evidence>
<feature type="region of interest" description="Disordered" evidence="1">
    <location>
        <begin position="29"/>
        <end position="51"/>
    </location>
</feature>
<evidence type="ECO:0000313" key="3">
    <source>
        <dbReference type="Proteomes" id="UP000054217"/>
    </source>
</evidence>
<organism evidence="2 3">
    <name type="scientific">Pisolithus tinctorius Marx 270</name>
    <dbReference type="NCBI Taxonomy" id="870435"/>
    <lineage>
        <taxon>Eukaryota</taxon>
        <taxon>Fungi</taxon>
        <taxon>Dikarya</taxon>
        <taxon>Basidiomycota</taxon>
        <taxon>Agaricomycotina</taxon>
        <taxon>Agaricomycetes</taxon>
        <taxon>Agaricomycetidae</taxon>
        <taxon>Boletales</taxon>
        <taxon>Sclerodermatineae</taxon>
        <taxon>Pisolithaceae</taxon>
        <taxon>Pisolithus</taxon>
    </lineage>
</organism>
<dbReference type="InParanoid" id="A0A0C3NZT2"/>
<gene>
    <name evidence="2" type="ORF">M404DRAFT_998962</name>
</gene>
<dbReference type="Proteomes" id="UP000054217">
    <property type="component" value="Unassembled WGS sequence"/>
</dbReference>
<evidence type="ECO:0000256" key="1">
    <source>
        <dbReference type="SAM" id="MobiDB-lite"/>
    </source>
</evidence>
<feature type="compositionally biased region" description="Polar residues" evidence="1">
    <location>
        <begin position="41"/>
        <end position="51"/>
    </location>
</feature>